<keyword evidence="3" id="KW-0808">Transferase</keyword>
<dbReference type="PANTHER" id="PTHR37312:SF1">
    <property type="entry name" value="MEMBRANE-BOUND ACYLTRANSFERASE YKRP-RELATED"/>
    <property type="match status" value="1"/>
</dbReference>
<evidence type="ECO:0000256" key="1">
    <source>
        <dbReference type="SAM" id="Phobius"/>
    </source>
</evidence>
<keyword evidence="3" id="KW-0012">Acyltransferase</keyword>
<accession>A0AAX3IZ91</accession>
<dbReference type="GO" id="GO:0016747">
    <property type="term" value="F:acyltransferase activity, transferring groups other than amino-acyl groups"/>
    <property type="evidence" value="ECO:0007669"/>
    <property type="project" value="InterPro"/>
</dbReference>
<dbReference type="RefSeq" id="WP_144140138.1">
    <property type="nucleotide sequence ID" value="NZ_CABHOD010000015.1"/>
</dbReference>
<dbReference type="InterPro" id="IPR052734">
    <property type="entry name" value="Nod_factor_acetyltransferase"/>
</dbReference>
<keyword evidence="1" id="KW-0812">Transmembrane</keyword>
<comment type="caution">
    <text evidence="3">The sequence shown here is derived from an EMBL/GenBank/DDBJ whole genome shotgun (WGS) entry which is preliminary data.</text>
</comment>
<evidence type="ECO:0000313" key="3">
    <source>
        <dbReference type="EMBL" id="VUX65765.1"/>
    </source>
</evidence>
<protein>
    <submittedName>
        <fullName evidence="3">Acyltransferase family protein</fullName>
    </submittedName>
</protein>
<organism evidence="3 4">
    <name type="scientific">Bifidobacterium pseudocatenulatum</name>
    <dbReference type="NCBI Taxonomy" id="28026"/>
    <lineage>
        <taxon>Bacteria</taxon>
        <taxon>Bacillati</taxon>
        <taxon>Actinomycetota</taxon>
        <taxon>Actinomycetes</taxon>
        <taxon>Bifidobacteriales</taxon>
        <taxon>Bifidobacteriaceae</taxon>
        <taxon>Bifidobacterium</taxon>
    </lineage>
</organism>
<dbReference type="EMBL" id="CABHOD010000015">
    <property type="protein sequence ID" value="VUX65765.1"/>
    <property type="molecule type" value="Genomic_DNA"/>
</dbReference>
<dbReference type="PANTHER" id="PTHR37312">
    <property type="entry name" value="MEMBRANE-BOUND ACYLTRANSFERASE YKRP-RELATED"/>
    <property type="match status" value="1"/>
</dbReference>
<name>A0AAX3IZ91_BIFPS</name>
<feature type="transmembrane region" description="Helical" evidence="1">
    <location>
        <begin position="252"/>
        <end position="272"/>
    </location>
</feature>
<feature type="domain" description="Acyltransferase 3" evidence="2">
    <location>
        <begin position="9"/>
        <end position="334"/>
    </location>
</feature>
<feature type="transmembrane region" description="Helical" evidence="1">
    <location>
        <begin position="214"/>
        <end position="232"/>
    </location>
</feature>
<feature type="transmembrane region" description="Helical" evidence="1">
    <location>
        <begin position="7"/>
        <end position="26"/>
    </location>
</feature>
<feature type="transmembrane region" description="Helical" evidence="1">
    <location>
        <begin position="119"/>
        <end position="141"/>
    </location>
</feature>
<evidence type="ECO:0000313" key="4">
    <source>
        <dbReference type="Proteomes" id="UP000331308"/>
    </source>
</evidence>
<reference evidence="3 4" key="1">
    <citation type="submission" date="2019-07" db="EMBL/GenBank/DDBJ databases">
        <authorList>
            <person name="Chang H.-W."/>
            <person name="Raman A."/>
            <person name="Venkatesh S."/>
            <person name="Gehrig J."/>
        </authorList>
    </citation>
    <scope>NUCLEOTIDE SEQUENCE [LARGE SCALE GENOMIC DNA]</scope>
    <source>
        <strain evidence="3">Bifidobacterium_pseudocatenulatum_LFYP_29</strain>
    </source>
</reference>
<sequence length="361" mass="40182">MARNSRLTALDSLRGFGILLVVLGHTSWSAGLVSWIFSFHMPLFFIISGMLFHERQFLDSFKKKAARLLIPYLFFGIVTFAYWALIERRLRGGGSGSVTNALTNIFLARAGTSNYPQNAVLWFLPCLFVTEMLFLGIFTFVKSKRAIRYDWAVAATLATVSFSSIMVMHSFDLPIDRLPWALDILPFSMLFYCIGYLLSRFLMPYMRKSKPKASLHAVYAAIGMAGLGLLRVFDELTGLSVNLNDASTSNPFWMLCAALLGFISSLMLCVAIDCRLLQFLGRASLTIMCVHEPVKRVLIFVMAKILGMNTDALRANLVYAMLVTVVTVAICVAVHLIMDRFAPVLIGSSRHNLASQGKARA</sequence>
<proteinExistence type="predicted"/>
<feature type="transmembrane region" description="Helical" evidence="1">
    <location>
        <begin position="317"/>
        <end position="338"/>
    </location>
</feature>
<dbReference type="AlphaFoldDB" id="A0AAX3IZ91"/>
<dbReference type="Pfam" id="PF01757">
    <property type="entry name" value="Acyl_transf_3"/>
    <property type="match status" value="1"/>
</dbReference>
<gene>
    <name evidence="3" type="ORF">BPLFYP29_00254</name>
</gene>
<feature type="transmembrane region" description="Helical" evidence="1">
    <location>
        <begin position="32"/>
        <end position="53"/>
    </location>
</feature>
<dbReference type="Proteomes" id="UP000331308">
    <property type="component" value="Unassembled WGS sequence"/>
</dbReference>
<keyword evidence="1" id="KW-0472">Membrane</keyword>
<feature type="transmembrane region" description="Helical" evidence="1">
    <location>
        <begin position="65"/>
        <end position="85"/>
    </location>
</feature>
<keyword evidence="1" id="KW-1133">Transmembrane helix</keyword>
<feature type="transmembrane region" description="Helical" evidence="1">
    <location>
        <begin position="180"/>
        <end position="202"/>
    </location>
</feature>
<feature type="transmembrane region" description="Helical" evidence="1">
    <location>
        <begin position="148"/>
        <end position="168"/>
    </location>
</feature>
<dbReference type="InterPro" id="IPR002656">
    <property type="entry name" value="Acyl_transf_3_dom"/>
</dbReference>
<evidence type="ECO:0000259" key="2">
    <source>
        <dbReference type="Pfam" id="PF01757"/>
    </source>
</evidence>